<proteinExistence type="inferred from homology"/>
<evidence type="ECO:0000256" key="7">
    <source>
        <dbReference type="ARBA" id="ARBA00022989"/>
    </source>
</evidence>
<evidence type="ECO:0000256" key="8">
    <source>
        <dbReference type="ARBA" id="ARBA00023136"/>
    </source>
</evidence>
<keyword evidence="12" id="KW-1185">Reference proteome</keyword>
<keyword evidence="4 9" id="KW-1003">Cell membrane</keyword>
<dbReference type="Proteomes" id="UP001060919">
    <property type="component" value="Chromosome"/>
</dbReference>
<keyword evidence="8 9" id="KW-0472">Membrane</keyword>
<evidence type="ECO:0000313" key="12">
    <source>
        <dbReference type="Proteomes" id="UP001060919"/>
    </source>
</evidence>
<reference evidence="11" key="1">
    <citation type="submission" date="2022-09" db="EMBL/GenBank/DDBJ databases">
        <title>Aureispira anguillicida sp. nov., isolated from Leptocephalus of Japanese eel Anguilla japonica.</title>
        <authorList>
            <person name="Yuasa K."/>
            <person name="Mekata T."/>
            <person name="Ikunari K."/>
        </authorList>
    </citation>
    <scope>NUCLEOTIDE SEQUENCE</scope>
    <source>
        <strain evidence="11">EL160426</strain>
    </source>
</reference>
<dbReference type="GO" id="GO:0015920">
    <property type="term" value="P:lipopolysaccharide transport"/>
    <property type="evidence" value="ECO:0007669"/>
    <property type="project" value="TreeGrafter"/>
</dbReference>
<keyword evidence="5" id="KW-0997">Cell inner membrane</keyword>
<dbReference type="PANTHER" id="PTHR30413:SF8">
    <property type="entry name" value="TRANSPORT PERMEASE PROTEIN"/>
    <property type="match status" value="1"/>
</dbReference>
<gene>
    <name evidence="11" type="ORF">AsAng_0054380</name>
</gene>
<dbReference type="GO" id="GO:0043190">
    <property type="term" value="C:ATP-binding cassette (ABC) transporter complex"/>
    <property type="evidence" value="ECO:0007669"/>
    <property type="project" value="InterPro"/>
</dbReference>
<dbReference type="InterPro" id="IPR047817">
    <property type="entry name" value="ABC2_TM_bact-type"/>
</dbReference>
<feature type="transmembrane region" description="Helical" evidence="9">
    <location>
        <begin position="162"/>
        <end position="182"/>
    </location>
</feature>
<keyword evidence="7 9" id="KW-1133">Transmembrane helix</keyword>
<dbReference type="PRINTS" id="PR00164">
    <property type="entry name" value="ABC2TRNSPORT"/>
</dbReference>
<dbReference type="InterPro" id="IPR000412">
    <property type="entry name" value="ABC_2_transport"/>
</dbReference>
<feature type="transmembrane region" description="Helical" evidence="9">
    <location>
        <begin position="77"/>
        <end position="94"/>
    </location>
</feature>
<dbReference type="PROSITE" id="PS51012">
    <property type="entry name" value="ABC_TM2"/>
    <property type="match status" value="1"/>
</dbReference>
<dbReference type="EMBL" id="AP026867">
    <property type="protein sequence ID" value="BDS14657.1"/>
    <property type="molecule type" value="Genomic_DNA"/>
</dbReference>
<protein>
    <recommendedName>
        <fullName evidence="9">Transport permease protein</fullName>
    </recommendedName>
</protein>
<evidence type="ECO:0000256" key="2">
    <source>
        <dbReference type="ARBA" id="ARBA00007783"/>
    </source>
</evidence>
<dbReference type="GO" id="GO:0140359">
    <property type="term" value="F:ABC-type transporter activity"/>
    <property type="evidence" value="ECO:0007669"/>
    <property type="project" value="InterPro"/>
</dbReference>
<evidence type="ECO:0000313" key="11">
    <source>
        <dbReference type="EMBL" id="BDS14657.1"/>
    </source>
</evidence>
<comment type="subcellular location">
    <subcellularLocation>
        <location evidence="1">Cell inner membrane</location>
        <topology evidence="1">Multi-pass membrane protein</topology>
    </subcellularLocation>
    <subcellularLocation>
        <location evidence="9">Cell membrane</location>
        <topology evidence="9">Multi-pass membrane protein</topology>
    </subcellularLocation>
</comment>
<feature type="transmembrane region" description="Helical" evidence="9">
    <location>
        <begin position="246"/>
        <end position="269"/>
    </location>
</feature>
<feature type="transmembrane region" description="Helical" evidence="9">
    <location>
        <begin position="127"/>
        <end position="150"/>
    </location>
</feature>
<feature type="domain" description="ABC transmembrane type-2" evidence="10">
    <location>
        <begin position="47"/>
        <end position="272"/>
    </location>
</feature>
<feature type="transmembrane region" description="Helical" evidence="9">
    <location>
        <begin position="194"/>
        <end position="216"/>
    </location>
</feature>
<dbReference type="RefSeq" id="WP_407655308.1">
    <property type="nucleotide sequence ID" value="NZ_AP026867.1"/>
</dbReference>
<evidence type="ECO:0000256" key="5">
    <source>
        <dbReference type="ARBA" id="ARBA00022519"/>
    </source>
</evidence>
<evidence type="ECO:0000256" key="4">
    <source>
        <dbReference type="ARBA" id="ARBA00022475"/>
    </source>
</evidence>
<dbReference type="PANTHER" id="PTHR30413">
    <property type="entry name" value="INNER MEMBRANE TRANSPORT PERMEASE"/>
    <property type="match status" value="1"/>
</dbReference>
<dbReference type="AlphaFoldDB" id="A0A915YK18"/>
<sequence length="280" mass="32192">MKEKWDLIIKPQQKLLKINVKEIWQYRDLLTMFVKRDVVTVYKQTVLGPIWFFIQPIMTMFVYVVVFGRIAGIATDGIPQPLFYLSGIIIWNYFHECFMQTSNTFAQNQDMFGKVYFPRLIMPLSKVVSGLIKFFIQFTLFIAVYGYFIYKDVGIEISSSILMAPFLLILMAGLGLGFGLVFTSMTTKYRDLKFLVQFGVQLLLYATPIIYPMSLIEGKLKDVMSLNPLAHIVEAFKYGFLGQGEISTYGLVYSTIFTIVIVFAGILIFNKTERSFVDTI</sequence>
<keyword evidence="3 9" id="KW-0813">Transport</keyword>
<evidence type="ECO:0000256" key="3">
    <source>
        <dbReference type="ARBA" id="ARBA00022448"/>
    </source>
</evidence>
<feature type="transmembrane region" description="Helical" evidence="9">
    <location>
        <begin position="50"/>
        <end position="71"/>
    </location>
</feature>
<dbReference type="InterPro" id="IPR013525">
    <property type="entry name" value="ABC2_TM"/>
</dbReference>
<evidence type="ECO:0000256" key="9">
    <source>
        <dbReference type="RuleBase" id="RU361157"/>
    </source>
</evidence>
<evidence type="ECO:0000259" key="10">
    <source>
        <dbReference type="PROSITE" id="PS51012"/>
    </source>
</evidence>
<evidence type="ECO:0000256" key="6">
    <source>
        <dbReference type="ARBA" id="ARBA00022692"/>
    </source>
</evidence>
<dbReference type="Pfam" id="PF01061">
    <property type="entry name" value="ABC2_membrane"/>
    <property type="match status" value="1"/>
</dbReference>
<evidence type="ECO:0000256" key="1">
    <source>
        <dbReference type="ARBA" id="ARBA00004429"/>
    </source>
</evidence>
<name>A0A915YK18_9BACT</name>
<dbReference type="KEGG" id="aup:AsAng_0054380"/>
<organism evidence="11 12">
    <name type="scientific">Aureispira anguillae</name>
    <dbReference type="NCBI Taxonomy" id="2864201"/>
    <lineage>
        <taxon>Bacteria</taxon>
        <taxon>Pseudomonadati</taxon>
        <taxon>Bacteroidota</taxon>
        <taxon>Saprospiria</taxon>
        <taxon>Saprospirales</taxon>
        <taxon>Saprospiraceae</taxon>
        <taxon>Aureispira</taxon>
    </lineage>
</organism>
<keyword evidence="6 9" id="KW-0812">Transmembrane</keyword>
<accession>A0A915YK18</accession>
<comment type="similarity">
    <text evidence="2 9">Belongs to the ABC-2 integral membrane protein family.</text>
</comment>